<evidence type="ECO:0000256" key="5">
    <source>
        <dbReference type="ARBA" id="ARBA00023163"/>
    </source>
</evidence>
<dbReference type="OrthoDB" id="9784272at2"/>
<dbReference type="InterPro" id="IPR014284">
    <property type="entry name" value="RNA_pol_sigma-70_dom"/>
</dbReference>
<evidence type="ECO:0000313" key="9">
    <source>
        <dbReference type="Proteomes" id="UP000316727"/>
    </source>
</evidence>
<keyword evidence="9" id="KW-1185">Reference proteome</keyword>
<dbReference type="Pfam" id="PF04545">
    <property type="entry name" value="Sigma70_r4"/>
    <property type="match status" value="1"/>
</dbReference>
<dbReference type="GO" id="GO:0016987">
    <property type="term" value="F:sigma factor activity"/>
    <property type="evidence" value="ECO:0007669"/>
    <property type="project" value="UniProtKB-KW"/>
</dbReference>
<protein>
    <submittedName>
        <fullName evidence="8">Sigma-70 family RNA polymerase sigma factor</fullName>
    </submittedName>
</protein>
<keyword evidence="5" id="KW-0804">Transcription</keyword>
<keyword evidence="2" id="KW-0805">Transcription regulation</keyword>
<evidence type="ECO:0000256" key="1">
    <source>
        <dbReference type="ARBA" id="ARBA00010641"/>
    </source>
</evidence>
<feature type="domain" description="RNA polymerase sigma-70 region 2" evidence="6">
    <location>
        <begin position="27"/>
        <end position="90"/>
    </location>
</feature>
<dbReference type="InterPro" id="IPR007627">
    <property type="entry name" value="RNA_pol_sigma70_r2"/>
</dbReference>
<name>A0A501W3E1_9BACT</name>
<dbReference type="InterPro" id="IPR039425">
    <property type="entry name" value="RNA_pol_sigma-70-like"/>
</dbReference>
<comment type="caution">
    <text evidence="8">The sequence shown here is derived from an EMBL/GenBank/DDBJ whole genome shotgun (WGS) entry which is preliminary data.</text>
</comment>
<reference evidence="8 9" key="1">
    <citation type="submission" date="2019-06" db="EMBL/GenBank/DDBJ databases">
        <title>A novel bacterium of genus Pontibacter, isolated from marine sediment.</title>
        <authorList>
            <person name="Huang H."/>
            <person name="Mo K."/>
            <person name="Hu Y."/>
        </authorList>
    </citation>
    <scope>NUCLEOTIDE SEQUENCE [LARGE SCALE GENOMIC DNA]</scope>
    <source>
        <strain evidence="8 9">HB172049</strain>
    </source>
</reference>
<dbReference type="AlphaFoldDB" id="A0A501W3E1"/>
<comment type="similarity">
    <text evidence="1">Belongs to the sigma-70 factor family. ECF subfamily.</text>
</comment>
<evidence type="ECO:0000256" key="3">
    <source>
        <dbReference type="ARBA" id="ARBA00023082"/>
    </source>
</evidence>
<dbReference type="SUPFAM" id="SSF88946">
    <property type="entry name" value="Sigma2 domain of RNA polymerase sigma factors"/>
    <property type="match status" value="1"/>
</dbReference>
<evidence type="ECO:0000259" key="6">
    <source>
        <dbReference type="Pfam" id="PF04542"/>
    </source>
</evidence>
<dbReference type="InterPro" id="IPR036388">
    <property type="entry name" value="WH-like_DNA-bd_sf"/>
</dbReference>
<dbReference type="EMBL" id="VFRQ01000009">
    <property type="protein sequence ID" value="TPE42810.1"/>
    <property type="molecule type" value="Genomic_DNA"/>
</dbReference>
<proteinExistence type="inferred from homology"/>
<evidence type="ECO:0000313" key="8">
    <source>
        <dbReference type="EMBL" id="TPE42810.1"/>
    </source>
</evidence>
<dbReference type="RefSeq" id="WP_140622544.1">
    <property type="nucleotide sequence ID" value="NZ_VFRQ01000009.1"/>
</dbReference>
<dbReference type="Gene3D" id="1.10.10.10">
    <property type="entry name" value="Winged helix-like DNA-binding domain superfamily/Winged helix DNA-binding domain"/>
    <property type="match status" value="1"/>
</dbReference>
<evidence type="ECO:0000256" key="2">
    <source>
        <dbReference type="ARBA" id="ARBA00023015"/>
    </source>
</evidence>
<accession>A0A501W3E1</accession>
<dbReference type="GO" id="GO:0003677">
    <property type="term" value="F:DNA binding"/>
    <property type="evidence" value="ECO:0007669"/>
    <property type="project" value="UniProtKB-KW"/>
</dbReference>
<dbReference type="InterPro" id="IPR013325">
    <property type="entry name" value="RNA_pol_sigma_r2"/>
</dbReference>
<dbReference type="InterPro" id="IPR007630">
    <property type="entry name" value="RNA_pol_sigma70_r4"/>
</dbReference>
<dbReference type="GO" id="GO:0006352">
    <property type="term" value="P:DNA-templated transcription initiation"/>
    <property type="evidence" value="ECO:0007669"/>
    <property type="project" value="InterPro"/>
</dbReference>
<dbReference type="SUPFAM" id="SSF88659">
    <property type="entry name" value="Sigma3 and sigma4 domains of RNA polymerase sigma factors"/>
    <property type="match status" value="1"/>
</dbReference>
<feature type="domain" description="RNA polymerase sigma-70 region 4" evidence="7">
    <location>
        <begin position="130"/>
        <end position="174"/>
    </location>
</feature>
<keyword evidence="4" id="KW-0238">DNA-binding</keyword>
<dbReference type="InterPro" id="IPR013324">
    <property type="entry name" value="RNA_pol_sigma_r3/r4-like"/>
</dbReference>
<dbReference type="Proteomes" id="UP000316727">
    <property type="component" value="Unassembled WGS sequence"/>
</dbReference>
<organism evidence="8 9">
    <name type="scientific">Pontibacter mangrovi</name>
    <dbReference type="NCBI Taxonomy" id="2589816"/>
    <lineage>
        <taxon>Bacteria</taxon>
        <taxon>Pseudomonadati</taxon>
        <taxon>Bacteroidota</taxon>
        <taxon>Cytophagia</taxon>
        <taxon>Cytophagales</taxon>
        <taxon>Hymenobacteraceae</taxon>
        <taxon>Pontibacter</taxon>
    </lineage>
</organism>
<dbReference type="NCBIfam" id="TIGR02937">
    <property type="entry name" value="sigma70-ECF"/>
    <property type="match status" value="1"/>
</dbReference>
<gene>
    <name evidence="8" type="ORF">FJM65_15890</name>
</gene>
<dbReference type="Pfam" id="PF04542">
    <property type="entry name" value="Sigma70_r2"/>
    <property type="match status" value="1"/>
</dbReference>
<evidence type="ECO:0000259" key="7">
    <source>
        <dbReference type="Pfam" id="PF04545"/>
    </source>
</evidence>
<dbReference type="PANTHER" id="PTHR43133">
    <property type="entry name" value="RNA POLYMERASE ECF-TYPE SIGMA FACTO"/>
    <property type="match status" value="1"/>
</dbReference>
<evidence type="ECO:0000256" key="4">
    <source>
        <dbReference type="ARBA" id="ARBA00023125"/>
    </source>
</evidence>
<sequence>MDFEKDAEQCIVNGLRQRRQEWLRAAYDAYAPALMGVISRIVANNEVAEAVLQETFVTVWEKIHIYEPARERFFSWCLGIARRQALQAAKALADETQENPEQTIAEAYLQPNKIIPLQEKRYDEKARCELPLQAQAVLELLYLRGLTCDEAAKALKLTPQEVRQVLKKAFALLKSGQPI</sequence>
<keyword evidence="3" id="KW-0731">Sigma factor</keyword>
<dbReference type="Gene3D" id="1.10.1740.10">
    <property type="match status" value="1"/>
</dbReference>
<dbReference type="PANTHER" id="PTHR43133:SF62">
    <property type="entry name" value="RNA POLYMERASE SIGMA FACTOR SIGZ"/>
    <property type="match status" value="1"/>
</dbReference>